<keyword evidence="2" id="KW-0812">Transmembrane</keyword>
<keyword evidence="2" id="KW-0472">Membrane</keyword>
<reference evidence="3" key="1">
    <citation type="submission" date="2016-10" db="EMBL/GenBank/DDBJ databases">
        <authorList>
            <person name="Benchimol M."/>
            <person name="Almeida L.G."/>
            <person name="Vasconcelos A.T."/>
            <person name="Perreira-Neves A."/>
            <person name="Rosa I.A."/>
            <person name="Tasca T."/>
            <person name="Bogo M.R."/>
            <person name="de Souza W."/>
        </authorList>
    </citation>
    <scope>NUCLEOTIDE SEQUENCE [LARGE SCALE GENOMIC DNA]</scope>
    <source>
        <strain evidence="3">K</strain>
    </source>
</reference>
<evidence type="ECO:0000313" key="3">
    <source>
        <dbReference type="EMBL" id="OHT00024.1"/>
    </source>
</evidence>
<feature type="region of interest" description="Disordered" evidence="1">
    <location>
        <begin position="1"/>
        <end position="44"/>
    </location>
</feature>
<name>A0A1J4JNL0_9EUKA</name>
<dbReference type="EMBL" id="MLAK01000975">
    <property type="protein sequence ID" value="OHT00024.1"/>
    <property type="molecule type" value="Genomic_DNA"/>
</dbReference>
<protein>
    <submittedName>
        <fullName evidence="3">Uncharacterized protein</fullName>
    </submittedName>
</protein>
<evidence type="ECO:0000256" key="2">
    <source>
        <dbReference type="SAM" id="Phobius"/>
    </source>
</evidence>
<accession>A0A1J4JNL0</accession>
<dbReference type="VEuPathDB" id="TrichDB:TRFO_33408"/>
<keyword evidence="4" id="KW-1185">Reference proteome</keyword>
<proteinExistence type="predicted"/>
<sequence>MLHSLYNDTSSEASQVNTPKRVTTHSASNTGRKPFQSPLKTPLRSPISQSPIIKQYQATSAFMQRVFTSNFLFRFTAIFLPIVVSLLVSKLIPYAKTGRCPANWHRHMYYCIDPIAEPERMIHINVSNIITSIVRKFHPKTFDQMYEKFEIDEDKFKAEKDLNFTFDYDFVLDSVEYCTDVAMVNGRLVFKLADQTEIIILFILLVLNTSLLITCCIFRYRQTK</sequence>
<keyword evidence="2" id="KW-1133">Transmembrane helix</keyword>
<gene>
    <name evidence="3" type="ORF">TRFO_33408</name>
</gene>
<dbReference type="RefSeq" id="XP_068353160.1">
    <property type="nucleotide sequence ID" value="XM_068509053.1"/>
</dbReference>
<evidence type="ECO:0000313" key="4">
    <source>
        <dbReference type="Proteomes" id="UP000179807"/>
    </source>
</evidence>
<comment type="caution">
    <text evidence="3">The sequence shown here is derived from an EMBL/GenBank/DDBJ whole genome shotgun (WGS) entry which is preliminary data.</text>
</comment>
<feature type="transmembrane region" description="Helical" evidence="2">
    <location>
        <begin position="71"/>
        <end position="92"/>
    </location>
</feature>
<organism evidence="3 4">
    <name type="scientific">Tritrichomonas foetus</name>
    <dbReference type="NCBI Taxonomy" id="1144522"/>
    <lineage>
        <taxon>Eukaryota</taxon>
        <taxon>Metamonada</taxon>
        <taxon>Parabasalia</taxon>
        <taxon>Tritrichomonadida</taxon>
        <taxon>Tritrichomonadidae</taxon>
        <taxon>Tritrichomonas</taxon>
    </lineage>
</organism>
<dbReference type="AlphaFoldDB" id="A0A1J4JNL0"/>
<dbReference type="Proteomes" id="UP000179807">
    <property type="component" value="Unassembled WGS sequence"/>
</dbReference>
<feature type="transmembrane region" description="Helical" evidence="2">
    <location>
        <begin position="198"/>
        <end position="220"/>
    </location>
</feature>
<dbReference type="GeneID" id="94843757"/>
<feature type="compositionally biased region" description="Polar residues" evidence="1">
    <location>
        <begin position="1"/>
        <end position="31"/>
    </location>
</feature>
<evidence type="ECO:0000256" key="1">
    <source>
        <dbReference type="SAM" id="MobiDB-lite"/>
    </source>
</evidence>